<protein>
    <submittedName>
        <fullName evidence="3">Uncharacterized protein</fullName>
    </submittedName>
</protein>
<proteinExistence type="predicted"/>
<keyword evidence="2" id="KW-0732">Signal</keyword>
<reference evidence="3" key="1">
    <citation type="submission" date="2022-08" db="UniProtKB">
        <authorList>
            <consortium name="EnsemblMetazoa"/>
        </authorList>
    </citation>
    <scope>IDENTIFICATION</scope>
    <source>
        <strain evidence="3">05x7-T-G4-1.051#20</strain>
    </source>
</reference>
<evidence type="ECO:0000313" key="3">
    <source>
        <dbReference type="EnsemblMetazoa" id="G17934.2:cds"/>
    </source>
</evidence>
<name>A0A8W8J9E1_MAGGI</name>
<evidence type="ECO:0000313" key="4">
    <source>
        <dbReference type="Proteomes" id="UP000005408"/>
    </source>
</evidence>
<keyword evidence="4" id="KW-1185">Reference proteome</keyword>
<feature type="compositionally biased region" description="Basic and acidic residues" evidence="1">
    <location>
        <begin position="49"/>
        <end position="69"/>
    </location>
</feature>
<sequence>MRVHFIIAVCALVAGQLLAQDIEGTTKRPEGADKSSPAPPPPGTMEPEPVDKTLAPEEGDVTKPPREEGSTPPAPSGGQVPDKPQPGDNQDPPTDGEIEKGKKWKNRIDELKKMRKMAKGSKGQIRPQEQGDKKSGKPEFGRKAKGEAKKSKGDKLFGKEKGKRGHEAKAVLLGSTRAPDLGESAESSETERRFQPREHVPLNRELGEGWKERFAKWKKEHPDQRKFAERQENHVNNLLQKRMKQLEKLKTGAIKPREE</sequence>
<feature type="compositionally biased region" description="Basic and acidic residues" evidence="1">
    <location>
        <begin position="24"/>
        <end position="33"/>
    </location>
</feature>
<organism evidence="3 4">
    <name type="scientific">Magallana gigas</name>
    <name type="common">Pacific oyster</name>
    <name type="synonym">Crassostrea gigas</name>
    <dbReference type="NCBI Taxonomy" id="29159"/>
    <lineage>
        <taxon>Eukaryota</taxon>
        <taxon>Metazoa</taxon>
        <taxon>Spiralia</taxon>
        <taxon>Lophotrochozoa</taxon>
        <taxon>Mollusca</taxon>
        <taxon>Bivalvia</taxon>
        <taxon>Autobranchia</taxon>
        <taxon>Pteriomorphia</taxon>
        <taxon>Ostreida</taxon>
        <taxon>Ostreoidea</taxon>
        <taxon>Ostreidae</taxon>
        <taxon>Magallana</taxon>
    </lineage>
</organism>
<accession>A0A8W8J9E1</accession>
<feature type="chain" id="PRO_5036477098" evidence="2">
    <location>
        <begin position="20"/>
        <end position="259"/>
    </location>
</feature>
<feature type="region of interest" description="Disordered" evidence="1">
    <location>
        <begin position="24"/>
        <end position="200"/>
    </location>
</feature>
<feature type="compositionally biased region" description="Basic and acidic residues" evidence="1">
    <location>
        <begin position="97"/>
        <end position="112"/>
    </location>
</feature>
<feature type="compositionally biased region" description="Basic and acidic residues" evidence="1">
    <location>
        <begin position="189"/>
        <end position="200"/>
    </location>
</feature>
<evidence type="ECO:0000256" key="2">
    <source>
        <dbReference type="SAM" id="SignalP"/>
    </source>
</evidence>
<feature type="signal peptide" evidence="2">
    <location>
        <begin position="1"/>
        <end position="19"/>
    </location>
</feature>
<evidence type="ECO:0000256" key="1">
    <source>
        <dbReference type="SAM" id="MobiDB-lite"/>
    </source>
</evidence>
<dbReference type="Proteomes" id="UP000005408">
    <property type="component" value="Unassembled WGS sequence"/>
</dbReference>
<dbReference type="EnsemblMetazoa" id="G17934.2">
    <property type="protein sequence ID" value="G17934.2:cds"/>
    <property type="gene ID" value="G17934"/>
</dbReference>
<dbReference type="AlphaFoldDB" id="A0A8W8J9E1"/>
<feature type="compositionally biased region" description="Basic and acidic residues" evidence="1">
    <location>
        <begin position="129"/>
        <end position="169"/>
    </location>
</feature>